<dbReference type="AlphaFoldDB" id="A0A3N0V8T9"/>
<feature type="region of interest" description="Disordered" evidence="1">
    <location>
        <begin position="145"/>
        <end position="232"/>
    </location>
</feature>
<feature type="domain" description="Cytoskeleton protein RodZ-like C-terminal" evidence="3">
    <location>
        <begin position="235"/>
        <end position="307"/>
    </location>
</feature>
<gene>
    <name evidence="4" type="ORF">ED208_12400</name>
</gene>
<feature type="transmembrane region" description="Helical" evidence="2">
    <location>
        <begin position="114"/>
        <end position="135"/>
    </location>
</feature>
<protein>
    <submittedName>
        <fullName evidence="4">Helix-turn-helix domain-containing protein</fullName>
    </submittedName>
</protein>
<evidence type="ECO:0000313" key="4">
    <source>
        <dbReference type="EMBL" id="ROH89196.1"/>
    </source>
</evidence>
<keyword evidence="2" id="KW-0472">Membrane</keyword>
<evidence type="ECO:0000313" key="5">
    <source>
        <dbReference type="Proteomes" id="UP000282106"/>
    </source>
</evidence>
<dbReference type="Gene3D" id="1.10.260.40">
    <property type="entry name" value="lambda repressor-like DNA-binding domains"/>
    <property type="match status" value="1"/>
</dbReference>
<dbReference type="FunCoup" id="A0A3N0V8T9">
    <property type="interactions" value="49"/>
</dbReference>
<dbReference type="PANTHER" id="PTHR34475">
    <property type="match status" value="1"/>
</dbReference>
<evidence type="ECO:0000259" key="3">
    <source>
        <dbReference type="Pfam" id="PF13464"/>
    </source>
</evidence>
<reference evidence="4 5" key="1">
    <citation type="submission" date="2018-10" db="EMBL/GenBank/DDBJ databases">
        <authorList>
            <person name="Chen W.-M."/>
        </authorList>
    </citation>
    <scope>NUCLEOTIDE SEQUENCE [LARGE SCALE GENOMIC DNA]</scope>
    <source>
        <strain evidence="4 5">THS-13</strain>
    </source>
</reference>
<dbReference type="InterPro" id="IPR050400">
    <property type="entry name" value="Bact_Cytoskel_RodZ"/>
</dbReference>
<dbReference type="InterPro" id="IPR010982">
    <property type="entry name" value="Lambda_DNA-bd_dom_sf"/>
</dbReference>
<comment type="caution">
    <text evidence="4">The sequence shown here is derived from an EMBL/GenBank/DDBJ whole genome shotgun (WGS) entry which is preliminary data.</text>
</comment>
<evidence type="ECO:0000256" key="2">
    <source>
        <dbReference type="SAM" id="Phobius"/>
    </source>
</evidence>
<evidence type="ECO:0000256" key="1">
    <source>
        <dbReference type="SAM" id="MobiDB-lite"/>
    </source>
</evidence>
<accession>A0A3N0V8T9</accession>
<dbReference type="CDD" id="cd00093">
    <property type="entry name" value="HTH_XRE"/>
    <property type="match status" value="1"/>
</dbReference>
<name>A0A3N0V8T9_9GAMM</name>
<dbReference type="EMBL" id="RJVO01000005">
    <property type="protein sequence ID" value="ROH89196.1"/>
    <property type="molecule type" value="Genomic_DNA"/>
</dbReference>
<dbReference type="SUPFAM" id="SSF47413">
    <property type="entry name" value="lambda repressor-like DNA-binding domains"/>
    <property type="match status" value="1"/>
</dbReference>
<feature type="compositionally biased region" description="Low complexity" evidence="1">
    <location>
        <begin position="157"/>
        <end position="188"/>
    </location>
</feature>
<sequence>MTDLNSEAGDQSGLAGPGRLIRRAREQARLSIEDLGAQIKLARGTLDALERDDFATLSEPVYVRGYYRKLSKVLPVSETELLAAYEKLVAPRVPPPPSKLILAGEQDLGGSRPVGLKLGVGIVLIGVLLGLLAFWGSRRSEETASGSVVVVPPPAPAVETPGELVPVPTTTAPAATSASPEAAVSVDPSQPPPAAPAASLTLAPSLAQSPVPGLGSTVPSAPAAARPAGGRGEVQLQFNATSWTRIEDATGKSLLSGVIQAGDRQTITGEAPFAIFLGNAPGVSIQFNGQPVDMSQHTKGNNTARFTLP</sequence>
<dbReference type="InterPro" id="IPR025194">
    <property type="entry name" value="RodZ-like_C"/>
</dbReference>
<keyword evidence="5" id="KW-1185">Reference proteome</keyword>
<dbReference type="Pfam" id="PF13413">
    <property type="entry name" value="HTH_25"/>
    <property type="match status" value="1"/>
</dbReference>
<dbReference type="InParanoid" id="A0A3N0V8T9"/>
<keyword evidence="2" id="KW-1133">Transmembrane helix</keyword>
<feature type="compositionally biased region" description="Low complexity" evidence="1">
    <location>
        <begin position="196"/>
        <end position="210"/>
    </location>
</feature>
<dbReference type="GO" id="GO:0003677">
    <property type="term" value="F:DNA binding"/>
    <property type="evidence" value="ECO:0007669"/>
    <property type="project" value="InterPro"/>
</dbReference>
<dbReference type="Proteomes" id="UP000282106">
    <property type="component" value="Unassembled WGS sequence"/>
</dbReference>
<dbReference type="RefSeq" id="WP_123212218.1">
    <property type="nucleotide sequence ID" value="NZ_RJVO01000005.1"/>
</dbReference>
<dbReference type="InterPro" id="IPR001387">
    <property type="entry name" value="Cro/C1-type_HTH"/>
</dbReference>
<organism evidence="4 5">
    <name type="scientific">Stagnimonas aquatica</name>
    <dbReference type="NCBI Taxonomy" id="2689987"/>
    <lineage>
        <taxon>Bacteria</taxon>
        <taxon>Pseudomonadati</taxon>
        <taxon>Pseudomonadota</taxon>
        <taxon>Gammaproteobacteria</taxon>
        <taxon>Nevskiales</taxon>
        <taxon>Nevskiaceae</taxon>
        <taxon>Stagnimonas</taxon>
    </lineage>
</organism>
<keyword evidence="2" id="KW-0812">Transmembrane</keyword>
<dbReference type="PANTHER" id="PTHR34475:SF1">
    <property type="entry name" value="CYTOSKELETON PROTEIN RODZ"/>
    <property type="match status" value="1"/>
</dbReference>
<proteinExistence type="predicted"/>
<dbReference type="Pfam" id="PF13464">
    <property type="entry name" value="RodZ_C"/>
    <property type="match status" value="1"/>
</dbReference>